<evidence type="ECO:0000313" key="10">
    <source>
        <dbReference type="EMBL" id="RMZ55589.1"/>
    </source>
</evidence>
<evidence type="ECO:0000313" key="11">
    <source>
        <dbReference type="Proteomes" id="UP000279271"/>
    </source>
</evidence>
<sequence>VRTRGKAGKGEVSNASPRVEDAVQGSGVSAGPEDVEDSEDEEGSETFYGSLDGSGLRIGIVVARFNELVTRPLLAGARETLSRHWVDVDNDVDVAWVPGSFELPVVAKAMAKSGKYDAVIAIGVVVKGATAHYDAVVGATTSGVLNAAIDTGVPVVFNVLTCDSMDQALDRAGGKVGNKGSEAAATAVEMANLLASMREVGSAAPTWRPRTRAMELRRRIDQVMVWGNTQPILPLRRAIWIVTGGIWLCAAYCVAAVGMLLTIVFAPFALQVLRISLFALDGGITLEPYIKTLSFSVQGGSFLDNPAHPYTIAGNIVWALLFGWPLVLAHLSAALIQALTIVGLSTAILNVKMATYVIWPFGRSLRERALPTTLEELDRLREERAVEKSTQRLYASNV</sequence>
<dbReference type="UniPathway" id="UPA00275">
    <property type="reaction ID" value="UER00404"/>
</dbReference>
<evidence type="ECO:0000256" key="1">
    <source>
        <dbReference type="ARBA" id="ARBA00004917"/>
    </source>
</evidence>
<dbReference type="PANTHER" id="PTHR21058">
    <property type="entry name" value="6,7-DIMETHYL-8-RIBITYLLUMAZINE SYNTHASE DMRL SYNTHASE LUMAZINE SYNTHASE"/>
    <property type="match status" value="1"/>
</dbReference>
<name>A0A3M7L090_AUXPR</name>
<dbReference type="PANTHER" id="PTHR21058:SF0">
    <property type="entry name" value="6,7-DIMETHYL-8-RIBITYLLUMAZINE SYNTHASE"/>
    <property type="match status" value="1"/>
</dbReference>
<dbReference type="HAMAP" id="MF_00178">
    <property type="entry name" value="Lumazine_synth"/>
    <property type="match status" value="1"/>
</dbReference>
<proteinExistence type="inferred from homology"/>
<dbReference type="Pfam" id="PF03733">
    <property type="entry name" value="YccF"/>
    <property type="match status" value="1"/>
</dbReference>
<dbReference type="Gene3D" id="3.40.50.960">
    <property type="entry name" value="Lumazine/riboflavin synthase"/>
    <property type="match status" value="1"/>
</dbReference>
<feature type="transmembrane region" description="Helical" evidence="8">
    <location>
        <begin position="238"/>
        <end position="266"/>
    </location>
</feature>
<dbReference type="EC" id="2.5.1.78" evidence="3"/>
<dbReference type="CDD" id="cd09209">
    <property type="entry name" value="Lumazine_synthase-I"/>
    <property type="match status" value="1"/>
</dbReference>
<evidence type="ECO:0000256" key="7">
    <source>
        <dbReference type="SAM" id="MobiDB-lite"/>
    </source>
</evidence>
<feature type="domain" description="Inner membrane component" evidence="9">
    <location>
        <begin position="314"/>
        <end position="363"/>
    </location>
</feature>
<evidence type="ECO:0000256" key="2">
    <source>
        <dbReference type="ARBA" id="ARBA00007424"/>
    </source>
</evidence>
<dbReference type="GO" id="GO:0009349">
    <property type="term" value="C:riboflavin synthase complex"/>
    <property type="evidence" value="ECO:0007669"/>
    <property type="project" value="InterPro"/>
</dbReference>
<keyword evidence="8" id="KW-1133">Transmembrane helix</keyword>
<keyword evidence="4" id="KW-0686">Riboflavin biosynthesis</keyword>
<keyword evidence="5" id="KW-0808">Transferase</keyword>
<dbReference type="Proteomes" id="UP000279271">
    <property type="component" value="Unassembled WGS sequence"/>
</dbReference>
<evidence type="ECO:0000256" key="6">
    <source>
        <dbReference type="ARBA" id="ARBA00048785"/>
    </source>
</evidence>
<dbReference type="InterPro" id="IPR036467">
    <property type="entry name" value="LS/RS_sf"/>
</dbReference>
<evidence type="ECO:0000256" key="5">
    <source>
        <dbReference type="ARBA" id="ARBA00022679"/>
    </source>
</evidence>
<dbReference type="InterPro" id="IPR034964">
    <property type="entry name" value="LS"/>
</dbReference>
<feature type="region of interest" description="Disordered" evidence="7">
    <location>
        <begin position="1"/>
        <end position="45"/>
    </location>
</feature>
<dbReference type="EMBL" id="QOKY01000160">
    <property type="protein sequence ID" value="RMZ55589.1"/>
    <property type="molecule type" value="Genomic_DNA"/>
</dbReference>
<reference evidence="11" key="1">
    <citation type="journal article" date="2018" name="Algal Res.">
        <title>Characterization of plant carbon substrate utilization by Auxenochlorella protothecoides.</title>
        <authorList>
            <person name="Vogler B.W."/>
            <person name="Starkenburg S.R."/>
            <person name="Sudasinghe N."/>
            <person name="Schambach J.Y."/>
            <person name="Rollin J.A."/>
            <person name="Pattathil S."/>
            <person name="Barry A.N."/>
        </authorList>
    </citation>
    <scope>NUCLEOTIDE SEQUENCE [LARGE SCALE GENOMIC DNA]</scope>
    <source>
        <strain evidence="11">UTEX 25</strain>
    </source>
</reference>
<comment type="pathway">
    <text evidence="1">Cofactor biosynthesis; riboflavin biosynthesis; riboflavin from 2-hydroxy-3-oxobutyl phosphate and 5-amino-6-(D-ribitylamino)uracil: step 1/2.</text>
</comment>
<evidence type="ECO:0000256" key="4">
    <source>
        <dbReference type="ARBA" id="ARBA00022619"/>
    </source>
</evidence>
<dbReference type="AlphaFoldDB" id="A0A3M7L090"/>
<feature type="non-terminal residue" evidence="10">
    <location>
        <position position="1"/>
    </location>
</feature>
<evidence type="ECO:0000256" key="8">
    <source>
        <dbReference type="SAM" id="Phobius"/>
    </source>
</evidence>
<dbReference type="GO" id="GO:0009231">
    <property type="term" value="P:riboflavin biosynthetic process"/>
    <property type="evidence" value="ECO:0007669"/>
    <property type="project" value="UniProtKB-UniPathway"/>
</dbReference>
<evidence type="ECO:0000259" key="9">
    <source>
        <dbReference type="Pfam" id="PF03733"/>
    </source>
</evidence>
<gene>
    <name evidence="10" type="ORF">APUTEX25_000172</name>
</gene>
<dbReference type="InterPro" id="IPR002180">
    <property type="entry name" value="LS/RS"/>
</dbReference>
<keyword evidence="8" id="KW-0472">Membrane</keyword>
<feature type="transmembrane region" description="Helical" evidence="8">
    <location>
        <begin position="310"/>
        <end position="328"/>
    </location>
</feature>
<dbReference type="GO" id="GO:0000906">
    <property type="term" value="F:6,7-dimethyl-8-ribityllumazine synthase activity"/>
    <property type="evidence" value="ECO:0007669"/>
    <property type="project" value="UniProtKB-EC"/>
</dbReference>
<dbReference type="NCBIfam" id="TIGR00114">
    <property type="entry name" value="lumazine-synth"/>
    <property type="match status" value="1"/>
</dbReference>
<evidence type="ECO:0000256" key="3">
    <source>
        <dbReference type="ARBA" id="ARBA00012664"/>
    </source>
</evidence>
<keyword evidence="8" id="KW-0812">Transmembrane</keyword>
<feature type="compositionally biased region" description="Acidic residues" evidence="7">
    <location>
        <begin position="33"/>
        <end position="44"/>
    </location>
</feature>
<comment type="caution">
    <text evidence="10">The sequence shown here is derived from an EMBL/GenBank/DDBJ whole genome shotgun (WGS) entry which is preliminary data.</text>
</comment>
<feature type="transmembrane region" description="Helical" evidence="8">
    <location>
        <begin position="334"/>
        <end position="359"/>
    </location>
</feature>
<protein>
    <recommendedName>
        <fullName evidence="3">6,7-dimethyl-8-ribityllumazine synthase</fullName>
        <ecNumber evidence="3">2.5.1.78</ecNumber>
    </recommendedName>
</protein>
<dbReference type="InterPro" id="IPR005185">
    <property type="entry name" value="YccF"/>
</dbReference>
<accession>A0A3M7L090</accession>
<comment type="catalytic activity">
    <reaction evidence="6">
        <text>(2S)-2-hydroxy-3-oxobutyl phosphate + 5-amino-6-(D-ribitylamino)uracil = 6,7-dimethyl-8-(1-D-ribityl)lumazine + phosphate + 2 H2O + H(+)</text>
        <dbReference type="Rhea" id="RHEA:26152"/>
        <dbReference type="ChEBI" id="CHEBI:15377"/>
        <dbReference type="ChEBI" id="CHEBI:15378"/>
        <dbReference type="ChEBI" id="CHEBI:15934"/>
        <dbReference type="ChEBI" id="CHEBI:43474"/>
        <dbReference type="ChEBI" id="CHEBI:58201"/>
        <dbReference type="ChEBI" id="CHEBI:58830"/>
        <dbReference type="EC" id="2.5.1.78"/>
    </reaction>
</comment>
<dbReference type="SUPFAM" id="SSF52121">
    <property type="entry name" value="Lumazine synthase"/>
    <property type="match status" value="1"/>
</dbReference>
<comment type="similarity">
    <text evidence="2">Belongs to the DMRL synthase family.</text>
</comment>
<dbReference type="Pfam" id="PF00885">
    <property type="entry name" value="DMRL_synthase"/>
    <property type="match status" value="1"/>
</dbReference>
<organism evidence="10 11">
    <name type="scientific">Auxenochlorella protothecoides</name>
    <name type="common">Green microalga</name>
    <name type="synonym">Chlorella protothecoides</name>
    <dbReference type="NCBI Taxonomy" id="3075"/>
    <lineage>
        <taxon>Eukaryota</taxon>
        <taxon>Viridiplantae</taxon>
        <taxon>Chlorophyta</taxon>
        <taxon>core chlorophytes</taxon>
        <taxon>Trebouxiophyceae</taxon>
        <taxon>Chlorellales</taxon>
        <taxon>Chlorellaceae</taxon>
        <taxon>Auxenochlorella</taxon>
    </lineage>
</organism>